<dbReference type="PANTHER" id="PTHR44099">
    <property type="entry name" value="RABCONNECTIN-3B, ISOFORM A"/>
    <property type="match status" value="1"/>
</dbReference>
<dbReference type="InterPro" id="IPR001680">
    <property type="entry name" value="WD40_rpt"/>
</dbReference>
<dbReference type="AlphaFoldDB" id="A0AAU9K130"/>
<accession>A0AAU9K130</accession>
<dbReference type="InterPro" id="IPR036322">
    <property type="entry name" value="WD40_repeat_dom_sf"/>
</dbReference>
<dbReference type="Proteomes" id="UP001162131">
    <property type="component" value="Unassembled WGS sequence"/>
</dbReference>
<dbReference type="InterPro" id="IPR049916">
    <property type="entry name" value="WDR72-like"/>
</dbReference>
<dbReference type="EMBL" id="CAJZBQ010000056">
    <property type="protein sequence ID" value="CAG9333260.1"/>
    <property type="molecule type" value="Genomic_DNA"/>
</dbReference>
<proteinExistence type="predicted"/>
<evidence type="ECO:0000313" key="3">
    <source>
        <dbReference type="Proteomes" id="UP001162131"/>
    </source>
</evidence>
<dbReference type="PROSITE" id="PS50082">
    <property type="entry name" value="WD_REPEATS_2"/>
    <property type="match status" value="1"/>
</dbReference>
<dbReference type="SUPFAM" id="SSF50978">
    <property type="entry name" value="WD40 repeat-like"/>
    <property type="match status" value="3"/>
</dbReference>
<dbReference type="Gene3D" id="2.130.10.10">
    <property type="entry name" value="YVTN repeat-like/Quinoprotein amine dehydrogenase"/>
    <property type="match status" value="3"/>
</dbReference>
<comment type="caution">
    <text evidence="2">The sequence shown here is derived from an EMBL/GenBank/DDBJ whole genome shotgun (WGS) entry which is preliminary data.</text>
</comment>
<feature type="repeat" description="WD" evidence="1">
    <location>
        <begin position="1103"/>
        <end position="1140"/>
    </location>
</feature>
<sequence length="1202" mass="136700">MSCSAPLSFIFWNKNSPEIVHNILCIALDTDLFCTGSETGEIIIWKLHDDQYKADIVCTISKEMECRALAFARPPYPELVSCEKWIISLHSDHKIRNWDSEDGRCMSASQSSLLPDATRLDKLIVIQNRIAAISGEICEIFLIDLWSMCKVCCFVMKSPLVWIKIESDGNSSQLMGLSNRNEISFWSIPDLKNFCFEKTEILKINTDSYFTLALDEAESAKKFSCSKDGSLIAVVFENKLEIYHSSWFKILDRDKAILNTAETIIFAEFYEEFLYIVIESDKIMRYPIERILDEIGINDGGEDYIPALLKAISMEDGRVFHLDDIELVVAKTGTPLYNAQSLNNKLFSTWKNCIFLHDLSKIRNEELLPSETMKFSFKMTDFGHFADKRLHHLFKIGETIAVSNVVLCDSWPYFVVGTTSGKIFVCPFHPLQPVRTYLYHKTEITCIHLAKGKLITCSTDNVMCLWEFSNEEYNDFLLPSPRRPEVSALKRTYSTINGSHAILDKSEVNKHEPLSVIDLYGSPVKYVIGVSCIEDTVESINEQFWEHSWKNWEKTLLAQCEDGSIVLISMITNSVICYFQALHSKIIEAKVHVLLEYLVVACEDGYVYVYNMIIQALERVMSGFGSCMLLRKPLRKRIESEVVDQHENNDFLVDALQFNLRQQFIPYYKPALYVDSVIIGSCEFPVLHLNGQGIAHAIRNIDNPGGCLEHVLSLLTCWHSTCKFHMSVVSELRNCFELIEPAVNGYLGIVGIDNSLSFILPQPKDKYGISPYCSAALNLSLFNIIESLKPIKRKVKQKLYQLTHANYSPHLANYKYPDLSVLGLMAVSGNKIAVALMQTNLPLIPKRNKKRVFIAASSLLNIKQPGSRKNSFQDSFISINKESCIPSGTIQALSSLLLGYLSLESKHIKDKDVNGLVVSLKSMLKSGQKNYFILAADIIGKCMKVLRTVLNLSQVKEFICEILLCSCRESDLNKLYYKSLISIAIWDMNLFLEFIADEILDTEKHKCYPLSCLIALQVLINKKYEEIPVYMTYIVELVLKTLDPHNVQIRKLCIEKAGEVLQQMVLKLPMVAFSQEKQRLAVGTLSNLIIIYDLKTATRLKILEGHDGPICAVHFSKCGTRLVSYSSDDQSLRIWKLDAGFFGGFINSMNLKPFKTLQLPEVQRAGKKYRDILDTVSVMWSMNSRAILLMREDGKDYSYLID</sequence>
<evidence type="ECO:0000313" key="2">
    <source>
        <dbReference type="EMBL" id="CAG9333260.1"/>
    </source>
</evidence>
<dbReference type="Pfam" id="PF00400">
    <property type="entry name" value="WD40"/>
    <property type="match status" value="2"/>
</dbReference>
<evidence type="ECO:0000256" key="1">
    <source>
        <dbReference type="PROSITE-ProRule" id="PRU00221"/>
    </source>
</evidence>
<keyword evidence="3" id="KW-1185">Reference proteome</keyword>
<gene>
    <name evidence="2" type="ORF">BSTOLATCC_MIC58077</name>
</gene>
<dbReference type="SMART" id="SM00320">
    <property type="entry name" value="WD40"/>
    <property type="match status" value="6"/>
</dbReference>
<reference evidence="2" key="1">
    <citation type="submission" date="2021-09" db="EMBL/GenBank/DDBJ databases">
        <authorList>
            <consortium name="AG Swart"/>
            <person name="Singh M."/>
            <person name="Singh A."/>
            <person name="Seah K."/>
            <person name="Emmerich C."/>
        </authorList>
    </citation>
    <scope>NUCLEOTIDE SEQUENCE</scope>
    <source>
        <strain evidence="2">ATCC30299</strain>
    </source>
</reference>
<organism evidence="2 3">
    <name type="scientific">Blepharisma stoltei</name>
    <dbReference type="NCBI Taxonomy" id="1481888"/>
    <lineage>
        <taxon>Eukaryota</taxon>
        <taxon>Sar</taxon>
        <taxon>Alveolata</taxon>
        <taxon>Ciliophora</taxon>
        <taxon>Postciliodesmatophora</taxon>
        <taxon>Heterotrichea</taxon>
        <taxon>Heterotrichida</taxon>
        <taxon>Blepharismidae</taxon>
        <taxon>Blepharisma</taxon>
    </lineage>
</organism>
<name>A0AAU9K130_9CILI</name>
<evidence type="ECO:0008006" key="4">
    <source>
        <dbReference type="Google" id="ProtNLM"/>
    </source>
</evidence>
<protein>
    <recommendedName>
        <fullName evidence="4">WD repeat-containing protein 7</fullName>
    </recommendedName>
</protein>
<dbReference type="InterPro" id="IPR015943">
    <property type="entry name" value="WD40/YVTN_repeat-like_dom_sf"/>
</dbReference>
<dbReference type="GO" id="GO:0005737">
    <property type="term" value="C:cytoplasm"/>
    <property type="evidence" value="ECO:0007669"/>
    <property type="project" value="TreeGrafter"/>
</dbReference>
<dbReference type="PANTHER" id="PTHR44099:SF4">
    <property type="entry name" value="RABCONNECTIN-3B, ISOFORM A"/>
    <property type="match status" value="1"/>
</dbReference>
<keyword evidence="1" id="KW-0853">WD repeat</keyword>